<feature type="non-terminal residue" evidence="2">
    <location>
        <position position="1"/>
    </location>
</feature>
<keyword evidence="1" id="KW-0732">Signal</keyword>
<gene>
    <name evidence="2" type="ORF">SDJN03_10987</name>
</gene>
<organism evidence="2 3">
    <name type="scientific">Cucurbita argyrosperma subsp. sororia</name>
    <dbReference type="NCBI Taxonomy" id="37648"/>
    <lineage>
        <taxon>Eukaryota</taxon>
        <taxon>Viridiplantae</taxon>
        <taxon>Streptophyta</taxon>
        <taxon>Embryophyta</taxon>
        <taxon>Tracheophyta</taxon>
        <taxon>Spermatophyta</taxon>
        <taxon>Magnoliopsida</taxon>
        <taxon>eudicotyledons</taxon>
        <taxon>Gunneridae</taxon>
        <taxon>Pentapetalae</taxon>
        <taxon>rosids</taxon>
        <taxon>fabids</taxon>
        <taxon>Cucurbitales</taxon>
        <taxon>Cucurbitaceae</taxon>
        <taxon>Cucurbiteae</taxon>
        <taxon>Cucurbita</taxon>
    </lineage>
</organism>
<evidence type="ECO:0000313" key="2">
    <source>
        <dbReference type="EMBL" id="KAG6594434.1"/>
    </source>
</evidence>
<keyword evidence="3" id="KW-1185">Reference proteome</keyword>
<reference evidence="2 3" key="1">
    <citation type="journal article" date="2021" name="Hortic Res">
        <title>The domestication of Cucurbita argyrosperma as revealed by the genome of its wild relative.</title>
        <authorList>
            <person name="Barrera-Redondo J."/>
            <person name="Sanchez-de la Vega G."/>
            <person name="Aguirre-Liguori J.A."/>
            <person name="Castellanos-Morales G."/>
            <person name="Gutierrez-Guerrero Y.T."/>
            <person name="Aguirre-Dugua X."/>
            <person name="Aguirre-Planter E."/>
            <person name="Tenaillon M.I."/>
            <person name="Lira-Saade R."/>
            <person name="Eguiarte L.E."/>
        </authorList>
    </citation>
    <scope>NUCLEOTIDE SEQUENCE [LARGE SCALE GENOMIC DNA]</scope>
    <source>
        <strain evidence="2">JBR-2021</strain>
    </source>
</reference>
<feature type="signal peptide" evidence="1">
    <location>
        <begin position="1"/>
        <end position="22"/>
    </location>
</feature>
<comment type="caution">
    <text evidence="2">The sequence shown here is derived from an EMBL/GenBank/DDBJ whole genome shotgun (WGS) entry which is preliminary data.</text>
</comment>
<name>A0AAV6N9T6_9ROSI</name>
<sequence>MAKIATGIVFGIALFICVPVSAASSFQLAKLSKAPKFVLVAEIAEISMPMESQEPLHLVRCSADDRAKALMGFRSIPLEVHAMATGSEHMQLVFLMPCKSKARFELQRARFEDLQVSYEELM</sequence>
<feature type="chain" id="PRO_5043742214" evidence="1">
    <location>
        <begin position="23"/>
        <end position="122"/>
    </location>
</feature>
<dbReference type="Proteomes" id="UP000685013">
    <property type="component" value="Chromosome 7"/>
</dbReference>
<evidence type="ECO:0000313" key="3">
    <source>
        <dbReference type="Proteomes" id="UP000685013"/>
    </source>
</evidence>
<protein>
    <submittedName>
        <fullName evidence="2">Uncharacterized protein</fullName>
    </submittedName>
</protein>
<accession>A0AAV6N9T6</accession>
<evidence type="ECO:0000256" key="1">
    <source>
        <dbReference type="SAM" id="SignalP"/>
    </source>
</evidence>
<dbReference type="AlphaFoldDB" id="A0AAV6N9T6"/>
<proteinExistence type="predicted"/>
<dbReference type="EMBL" id="JAGKQH010000007">
    <property type="protein sequence ID" value="KAG6594434.1"/>
    <property type="molecule type" value="Genomic_DNA"/>
</dbReference>